<evidence type="ECO:0000313" key="1">
    <source>
        <dbReference type="EMBL" id="KAH1178379.1"/>
    </source>
</evidence>
<proteinExistence type="predicted"/>
<comment type="caution">
    <text evidence="1">The sequence shown here is derived from an EMBL/GenBank/DDBJ whole genome shotgun (WGS) entry which is preliminary data.</text>
</comment>
<protein>
    <submittedName>
        <fullName evidence="1">Uncharacterized protein</fullName>
    </submittedName>
</protein>
<gene>
    <name evidence="1" type="ORF">KIL84_012081</name>
</gene>
<feature type="non-terminal residue" evidence="1">
    <location>
        <position position="91"/>
    </location>
</feature>
<dbReference type="AlphaFoldDB" id="A0A9D4B2N6"/>
<dbReference type="Proteomes" id="UP000827986">
    <property type="component" value="Unassembled WGS sequence"/>
</dbReference>
<organism evidence="1 2">
    <name type="scientific">Mauremys mutica</name>
    <name type="common">yellowpond turtle</name>
    <dbReference type="NCBI Taxonomy" id="74926"/>
    <lineage>
        <taxon>Eukaryota</taxon>
        <taxon>Metazoa</taxon>
        <taxon>Chordata</taxon>
        <taxon>Craniata</taxon>
        <taxon>Vertebrata</taxon>
        <taxon>Euteleostomi</taxon>
        <taxon>Archelosauria</taxon>
        <taxon>Testudinata</taxon>
        <taxon>Testudines</taxon>
        <taxon>Cryptodira</taxon>
        <taxon>Durocryptodira</taxon>
        <taxon>Testudinoidea</taxon>
        <taxon>Geoemydidae</taxon>
        <taxon>Geoemydinae</taxon>
        <taxon>Mauremys</taxon>
    </lineage>
</organism>
<name>A0A9D4B2N6_9SAUR</name>
<evidence type="ECO:0000313" key="2">
    <source>
        <dbReference type="Proteomes" id="UP000827986"/>
    </source>
</evidence>
<accession>A0A9D4B2N6</accession>
<reference evidence="1" key="1">
    <citation type="submission" date="2021-09" db="EMBL/GenBank/DDBJ databases">
        <title>The genome of Mauremys mutica provides insights into the evolution of semi-aquatic lifestyle.</title>
        <authorList>
            <person name="Gong S."/>
            <person name="Gao Y."/>
        </authorList>
    </citation>
    <scope>NUCLEOTIDE SEQUENCE</scope>
    <source>
        <strain evidence="1">MM-2020</strain>
        <tissue evidence="1">Muscle</tissue>
    </source>
</reference>
<keyword evidence="2" id="KW-1185">Reference proteome</keyword>
<dbReference type="EMBL" id="JAHDVG010000474">
    <property type="protein sequence ID" value="KAH1178379.1"/>
    <property type="molecule type" value="Genomic_DNA"/>
</dbReference>
<sequence length="91" mass="10401">KGKGVLRTILDLRGLNKYLKKLKFYMVSLASIIPSLETGLTVHKHQNPYREGKRELQVRLPERSDTISKSQEPLEKVHTLPCTHTCSSSRD</sequence>